<sequence>MTSLCRKNDSRPKFSATKFSFIKFISESSSKETNLKVPTSYVKKYQEKYGKELSKVVHLKLPCGTEWEVEVTGHNGHFWFEKGWEDFCKFYSLQSRDSLAFQYEANSRFKVNIFDKSKTEIDYPIKSPDMQENGVNDHSPPASPPLPQKKKEATSSGGKKDLSAEKDEGGKSSTTQRSQKPTTEVPMRMHSSAIGGKATALQRAKEFKSRNPSCFLVIMHASYIKGTMLWLSTEISMNMLTYLGQNSGNVSLRVSEGSTRGLWTVEMKYDTERATFRLQSGWNKFVQGNNLNAGDVCGFMLIDEIGLLFEVNIFRRTEVATSSPGYDEYDVDDKDDHGLHDANDDYAADENRHRSFRTVLLKSSISHCLWLCSRFSQKHLSDKPSNAELHVPGGTTTWCVGLKYEVGRKRAKFQSGWTKFVRDNNLNIGDECVFVLTDENIFSFEVVIVAAKSTLPPGKFC</sequence>
<feature type="domain" description="TF-B3" evidence="7">
    <location>
        <begin position="20"/>
        <end position="117"/>
    </location>
</feature>
<feature type="domain" description="TF-B3" evidence="7">
    <location>
        <begin position="263"/>
        <end position="317"/>
    </location>
</feature>
<dbReference type="GO" id="GO:0003677">
    <property type="term" value="F:DNA binding"/>
    <property type="evidence" value="ECO:0007669"/>
    <property type="project" value="UniProtKB-KW"/>
</dbReference>
<comment type="caution">
    <text evidence="8">The sequence shown here is derived from an EMBL/GenBank/DDBJ whole genome shotgun (WGS) entry which is preliminary data.</text>
</comment>
<dbReference type="PANTHER" id="PTHR31920">
    <property type="entry name" value="B3 DOMAIN-CONTAINING"/>
    <property type="match status" value="1"/>
</dbReference>
<dbReference type="SMART" id="SM01019">
    <property type="entry name" value="B3"/>
    <property type="match status" value="3"/>
</dbReference>
<dbReference type="InterPro" id="IPR050655">
    <property type="entry name" value="Plant_B3_domain"/>
</dbReference>
<dbReference type="Proteomes" id="UP000238479">
    <property type="component" value="Chromosome 2"/>
</dbReference>
<proteinExistence type="predicted"/>
<dbReference type="InterPro" id="IPR003340">
    <property type="entry name" value="B3_DNA-bd"/>
</dbReference>
<dbReference type="PROSITE" id="PS50863">
    <property type="entry name" value="B3"/>
    <property type="match status" value="3"/>
</dbReference>
<gene>
    <name evidence="8" type="ORF">RchiOBHm_Chr2g0103461</name>
</gene>
<evidence type="ECO:0000256" key="6">
    <source>
        <dbReference type="SAM" id="MobiDB-lite"/>
    </source>
</evidence>
<feature type="compositionally biased region" description="Polar residues" evidence="6">
    <location>
        <begin position="171"/>
        <end position="182"/>
    </location>
</feature>
<keyword evidence="3" id="KW-0238">DNA-binding</keyword>
<dbReference type="GO" id="GO:0005634">
    <property type="term" value="C:nucleus"/>
    <property type="evidence" value="ECO:0007669"/>
    <property type="project" value="UniProtKB-SubCell"/>
</dbReference>
<dbReference type="InterPro" id="IPR015300">
    <property type="entry name" value="DNA-bd_pseudobarrel_sf"/>
</dbReference>
<dbReference type="SUPFAM" id="SSF101936">
    <property type="entry name" value="DNA-binding pseudobarrel domain"/>
    <property type="match status" value="3"/>
</dbReference>
<dbReference type="Gramene" id="PRQ47782">
    <property type="protein sequence ID" value="PRQ47782"/>
    <property type="gene ID" value="RchiOBHm_Chr2g0103461"/>
</dbReference>
<dbReference type="PANTHER" id="PTHR31920:SF108">
    <property type="entry name" value="B3 DOMAIN-CONTAINING TRANSCRIPTION FACTOR VRN1-LIKE"/>
    <property type="match status" value="1"/>
</dbReference>
<reference evidence="8 9" key="1">
    <citation type="journal article" date="2018" name="Nat. Genet.">
        <title>The Rosa genome provides new insights in the design of modern roses.</title>
        <authorList>
            <person name="Bendahmane M."/>
        </authorList>
    </citation>
    <scope>NUCLEOTIDE SEQUENCE [LARGE SCALE GENOMIC DNA]</scope>
    <source>
        <strain evidence="9">cv. Old Blush</strain>
    </source>
</reference>
<keyword evidence="2" id="KW-0805">Transcription regulation</keyword>
<evidence type="ECO:0000313" key="8">
    <source>
        <dbReference type="EMBL" id="PRQ47782.1"/>
    </source>
</evidence>
<keyword evidence="4" id="KW-0804">Transcription</keyword>
<keyword evidence="5" id="KW-0539">Nucleus</keyword>
<name>A0A2P6RMX7_ROSCH</name>
<evidence type="ECO:0000259" key="7">
    <source>
        <dbReference type="PROSITE" id="PS50863"/>
    </source>
</evidence>
<dbReference type="OMA" id="VIMHASY"/>
<accession>A0A2P6RMX7</accession>
<comment type="subcellular location">
    <subcellularLocation>
        <location evidence="1">Nucleus</location>
    </subcellularLocation>
</comment>
<evidence type="ECO:0000256" key="4">
    <source>
        <dbReference type="ARBA" id="ARBA00023163"/>
    </source>
</evidence>
<evidence type="ECO:0000256" key="3">
    <source>
        <dbReference type="ARBA" id="ARBA00023125"/>
    </source>
</evidence>
<keyword evidence="9" id="KW-1185">Reference proteome</keyword>
<protein>
    <submittedName>
        <fullName evidence="8">Putative transcription factor B3-Domain family</fullName>
    </submittedName>
</protein>
<evidence type="ECO:0000256" key="1">
    <source>
        <dbReference type="ARBA" id="ARBA00004123"/>
    </source>
</evidence>
<feature type="domain" description="TF-B3" evidence="7">
    <location>
        <begin position="397"/>
        <end position="452"/>
    </location>
</feature>
<feature type="compositionally biased region" description="Basic and acidic residues" evidence="6">
    <location>
        <begin position="149"/>
        <end position="170"/>
    </location>
</feature>
<evidence type="ECO:0000256" key="2">
    <source>
        <dbReference type="ARBA" id="ARBA00023015"/>
    </source>
</evidence>
<organism evidence="8 9">
    <name type="scientific">Rosa chinensis</name>
    <name type="common">China rose</name>
    <dbReference type="NCBI Taxonomy" id="74649"/>
    <lineage>
        <taxon>Eukaryota</taxon>
        <taxon>Viridiplantae</taxon>
        <taxon>Streptophyta</taxon>
        <taxon>Embryophyta</taxon>
        <taxon>Tracheophyta</taxon>
        <taxon>Spermatophyta</taxon>
        <taxon>Magnoliopsida</taxon>
        <taxon>eudicotyledons</taxon>
        <taxon>Gunneridae</taxon>
        <taxon>Pentapetalae</taxon>
        <taxon>rosids</taxon>
        <taxon>fabids</taxon>
        <taxon>Rosales</taxon>
        <taxon>Rosaceae</taxon>
        <taxon>Rosoideae</taxon>
        <taxon>Rosoideae incertae sedis</taxon>
        <taxon>Rosa</taxon>
    </lineage>
</organism>
<evidence type="ECO:0000256" key="5">
    <source>
        <dbReference type="ARBA" id="ARBA00023242"/>
    </source>
</evidence>
<dbReference type="Pfam" id="PF02362">
    <property type="entry name" value="B3"/>
    <property type="match status" value="3"/>
</dbReference>
<dbReference type="STRING" id="74649.A0A2P6RMX7"/>
<dbReference type="AlphaFoldDB" id="A0A2P6RMX7"/>
<feature type="region of interest" description="Disordered" evidence="6">
    <location>
        <begin position="124"/>
        <end position="193"/>
    </location>
</feature>
<dbReference type="Gene3D" id="2.40.330.10">
    <property type="entry name" value="DNA-binding pseudobarrel domain"/>
    <property type="match status" value="3"/>
</dbReference>
<evidence type="ECO:0000313" key="9">
    <source>
        <dbReference type="Proteomes" id="UP000238479"/>
    </source>
</evidence>
<dbReference type="CDD" id="cd10017">
    <property type="entry name" value="B3_DNA"/>
    <property type="match status" value="3"/>
</dbReference>
<dbReference type="EMBL" id="PDCK01000040">
    <property type="protein sequence ID" value="PRQ47782.1"/>
    <property type="molecule type" value="Genomic_DNA"/>
</dbReference>